<dbReference type="EMBL" id="CADCVJ010000206">
    <property type="protein sequence ID" value="CAA9488140.1"/>
    <property type="molecule type" value="Genomic_DNA"/>
</dbReference>
<reference evidence="2" key="1">
    <citation type="submission" date="2020-02" db="EMBL/GenBank/DDBJ databases">
        <authorList>
            <person name="Meier V. D."/>
        </authorList>
    </citation>
    <scope>NUCLEOTIDE SEQUENCE</scope>
    <source>
        <strain evidence="2">AVDCRST_MAG38</strain>
    </source>
</reference>
<proteinExistence type="predicted"/>
<name>A0A6J4S333_9ACTN</name>
<evidence type="ECO:0000256" key="1">
    <source>
        <dbReference type="SAM" id="MobiDB-lite"/>
    </source>
</evidence>
<accession>A0A6J4S333</accession>
<protein>
    <submittedName>
        <fullName evidence="2">Uncharacterized protein</fullName>
    </submittedName>
</protein>
<dbReference type="AlphaFoldDB" id="A0A6J4S333"/>
<sequence>MIRRAGRRARHSAGPVRQGALAAGGRRRAGAWLRAPNRLITIALRRDGLGRGPVVRRT</sequence>
<feature type="region of interest" description="Disordered" evidence="1">
    <location>
        <begin position="1"/>
        <end position="24"/>
    </location>
</feature>
<evidence type="ECO:0000313" key="2">
    <source>
        <dbReference type="EMBL" id="CAA9488140.1"/>
    </source>
</evidence>
<feature type="compositionally biased region" description="Basic residues" evidence="1">
    <location>
        <begin position="1"/>
        <end position="11"/>
    </location>
</feature>
<organism evidence="2">
    <name type="scientific">uncultured Solirubrobacteraceae bacterium</name>
    <dbReference type="NCBI Taxonomy" id="1162706"/>
    <lineage>
        <taxon>Bacteria</taxon>
        <taxon>Bacillati</taxon>
        <taxon>Actinomycetota</taxon>
        <taxon>Thermoleophilia</taxon>
        <taxon>Solirubrobacterales</taxon>
        <taxon>Solirubrobacteraceae</taxon>
        <taxon>environmental samples</taxon>
    </lineage>
</organism>
<gene>
    <name evidence="2" type="ORF">AVDCRST_MAG38-2464</name>
</gene>